<comment type="caution">
    <text evidence="2">The sequence shown here is derived from an EMBL/GenBank/DDBJ whole genome shotgun (WGS) entry which is preliminary data.</text>
</comment>
<name>A0ABP0JPA8_9DINO</name>
<sequence length="87" mass="10000">MSLVPVEEQEEGTWIYLDGNHPNKQDAFASEEVWARREAARMRQIAIGKARPEYRRYVAEEGWDGRRERGGVEGGNGRETDQPLRSP</sequence>
<keyword evidence="3" id="KW-1185">Reference proteome</keyword>
<organism evidence="2 3">
    <name type="scientific">Durusdinium trenchii</name>
    <dbReference type="NCBI Taxonomy" id="1381693"/>
    <lineage>
        <taxon>Eukaryota</taxon>
        <taxon>Sar</taxon>
        <taxon>Alveolata</taxon>
        <taxon>Dinophyceae</taxon>
        <taxon>Suessiales</taxon>
        <taxon>Symbiodiniaceae</taxon>
        <taxon>Durusdinium</taxon>
    </lineage>
</organism>
<feature type="region of interest" description="Disordered" evidence="1">
    <location>
        <begin position="59"/>
        <end position="87"/>
    </location>
</feature>
<evidence type="ECO:0000256" key="1">
    <source>
        <dbReference type="SAM" id="MobiDB-lite"/>
    </source>
</evidence>
<evidence type="ECO:0000313" key="2">
    <source>
        <dbReference type="EMBL" id="CAK9015909.1"/>
    </source>
</evidence>
<dbReference type="EMBL" id="CAXAMN010005936">
    <property type="protein sequence ID" value="CAK9015909.1"/>
    <property type="molecule type" value="Genomic_DNA"/>
</dbReference>
<accession>A0ABP0JPA8</accession>
<protein>
    <submittedName>
        <fullName evidence="2">Uncharacterized protein</fullName>
    </submittedName>
</protein>
<gene>
    <name evidence="2" type="ORF">CCMP2556_LOCUS12278</name>
</gene>
<reference evidence="2 3" key="1">
    <citation type="submission" date="2024-02" db="EMBL/GenBank/DDBJ databases">
        <authorList>
            <person name="Chen Y."/>
            <person name="Shah S."/>
            <person name="Dougan E. K."/>
            <person name="Thang M."/>
            <person name="Chan C."/>
        </authorList>
    </citation>
    <scope>NUCLEOTIDE SEQUENCE [LARGE SCALE GENOMIC DNA]</scope>
</reference>
<dbReference type="Proteomes" id="UP001642484">
    <property type="component" value="Unassembled WGS sequence"/>
</dbReference>
<proteinExistence type="predicted"/>
<evidence type="ECO:0000313" key="3">
    <source>
        <dbReference type="Proteomes" id="UP001642484"/>
    </source>
</evidence>